<keyword evidence="2" id="KW-1185">Reference proteome</keyword>
<dbReference type="RefSeq" id="WP_150698338.1">
    <property type="nucleotide sequence ID" value="NZ_CABPRZ010000015.1"/>
</dbReference>
<proteinExistence type="predicted"/>
<name>A0A5E4X1L4_9BURK</name>
<accession>A0A5E4X1L4</accession>
<dbReference type="OrthoDB" id="9866299at2"/>
<dbReference type="EMBL" id="CABPRZ010000015">
    <property type="protein sequence ID" value="VVE30148.1"/>
    <property type="molecule type" value="Genomic_DNA"/>
</dbReference>
<gene>
    <name evidence="1" type="ORF">PTE30175_03511</name>
</gene>
<organism evidence="1 2">
    <name type="scientific">Pandoraea terrae</name>
    <dbReference type="NCBI Taxonomy" id="1537710"/>
    <lineage>
        <taxon>Bacteria</taxon>
        <taxon>Pseudomonadati</taxon>
        <taxon>Pseudomonadota</taxon>
        <taxon>Betaproteobacteria</taxon>
        <taxon>Burkholderiales</taxon>
        <taxon>Burkholderiaceae</taxon>
        <taxon>Pandoraea</taxon>
    </lineage>
</organism>
<sequence length="109" mass="13369">MKIRRFIFAANNREVVAISDGRAKVLIPTEVPGEAIEHFLRRLCDRIARPLAWKRRDARKELRERMKRLYRRRRVECHVPVHAPRYRRRETRGSVRRRWGIPVWTRRMT</sequence>
<dbReference type="Proteomes" id="UP000414233">
    <property type="component" value="Unassembled WGS sequence"/>
</dbReference>
<reference evidence="1 2" key="1">
    <citation type="submission" date="2019-08" db="EMBL/GenBank/DDBJ databases">
        <authorList>
            <person name="Peeters C."/>
        </authorList>
    </citation>
    <scope>NUCLEOTIDE SEQUENCE [LARGE SCALE GENOMIC DNA]</scope>
    <source>
        <strain evidence="1 2">LMG 30175</strain>
    </source>
</reference>
<protein>
    <submittedName>
        <fullName evidence="1">Uncharacterized protein</fullName>
    </submittedName>
</protein>
<dbReference type="AlphaFoldDB" id="A0A5E4X1L4"/>
<evidence type="ECO:0000313" key="1">
    <source>
        <dbReference type="EMBL" id="VVE30148.1"/>
    </source>
</evidence>
<evidence type="ECO:0000313" key="2">
    <source>
        <dbReference type="Proteomes" id="UP000414233"/>
    </source>
</evidence>